<dbReference type="SUPFAM" id="SSF51735">
    <property type="entry name" value="NAD(P)-binding Rossmann-fold domains"/>
    <property type="match status" value="1"/>
</dbReference>
<evidence type="ECO:0000313" key="3">
    <source>
        <dbReference type="EMBL" id="MFD1248152.1"/>
    </source>
</evidence>
<protein>
    <submittedName>
        <fullName evidence="3">SDR family NAD(P)-dependent oxidoreductase</fullName>
        <ecNumber evidence="3">1.1.1.-</ecNumber>
    </submittedName>
</protein>
<dbReference type="PRINTS" id="PR00081">
    <property type="entry name" value="GDHRDH"/>
</dbReference>
<dbReference type="InterPro" id="IPR036291">
    <property type="entry name" value="NAD(P)-bd_dom_sf"/>
</dbReference>
<sequence length="243" mass="25158">MTEQPRAQRFTDRRVVVTGAAGGLGKVVAELFRAEGARVVATDVVATDGVVTCDLADDGARDVFVKDALAELGGLDVLCNVAGIQKFAEMSTLTADLLRKHFDVNALAPIMLTQAFAEALVESQGNVVTVASISAQMAQPYNAPYNSSKAALLLGMRSLGVELALKGVRVNCVSPGGIATPMVESAAAGLPADANWDLIARSTSVIPGFMPPSDVAEALLYLASDQAASVTGANLVVDRGVVW</sequence>
<reference evidence="4" key="1">
    <citation type="journal article" date="2019" name="Int. J. Syst. Evol. Microbiol.">
        <title>The Global Catalogue of Microorganisms (GCM) 10K type strain sequencing project: providing services to taxonomists for standard genome sequencing and annotation.</title>
        <authorList>
            <consortium name="The Broad Institute Genomics Platform"/>
            <consortium name="The Broad Institute Genome Sequencing Center for Infectious Disease"/>
            <person name="Wu L."/>
            <person name="Ma J."/>
        </authorList>
    </citation>
    <scope>NUCLEOTIDE SEQUENCE [LARGE SCALE GENOMIC DNA]</scope>
    <source>
        <strain evidence="4">CCUG 52478</strain>
    </source>
</reference>
<accession>A0ABW3VZX0</accession>
<dbReference type="EMBL" id="JBHTLX010000012">
    <property type="protein sequence ID" value="MFD1248152.1"/>
    <property type="molecule type" value="Genomic_DNA"/>
</dbReference>
<dbReference type="PRINTS" id="PR00080">
    <property type="entry name" value="SDRFAMILY"/>
</dbReference>
<dbReference type="Proteomes" id="UP001597229">
    <property type="component" value="Unassembled WGS sequence"/>
</dbReference>
<keyword evidence="2 3" id="KW-0560">Oxidoreductase</keyword>
<dbReference type="EC" id="1.1.1.-" evidence="3"/>
<name>A0ABW3VZX0_9ACTN</name>
<evidence type="ECO:0000256" key="1">
    <source>
        <dbReference type="ARBA" id="ARBA00006484"/>
    </source>
</evidence>
<dbReference type="Pfam" id="PF13561">
    <property type="entry name" value="adh_short_C2"/>
    <property type="match status" value="1"/>
</dbReference>
<dbReference type="PANTHER" id="PTHR24321">
    <property type="entry name" value="DEHYDROGENASES, SHORT CHAIN"/>
    <property type="match status" value="1"/>
</dbReference>
<proteinExistence type="inferred from homology"/>
<comment type="caution">
    <text evidence="3">The sequence shown here is derived from an EMBL/GenBank/DDBJ whole genome shotgun (WGS) entry which is preliminary data.</text>
</comment>
<dbReference type="RefSeq" id="WP_367919350.1">
    <property type="nucleotide sequence ID" value="NZ_BAABAC010000022.1"/>
</dbReference>
<comment type="similarity">
    <text evidence="1">Belongs to the short-chain dehydrogenases/reductases (SDR) family.</text>
</comment>
<organism evidence="3 4">
    <name type="scientific">Nocardioides ginsengisoli</name>
    <dbReference type="NCBI Taxonomy" id="363868"/>
    <lineage>
        <taxon>Bacteria</taxon>
        <taxon>Bacillati</taxon>
        <taxon>Actinomycetota</taxon>
        <taxon>Actinomycetes</taxon>
        <taxon>Propionibacteriales</taxon>
        <taxon>Nocardioidaceae</taxon>
        <taxon>Nocardioides</taxon>
    </lineage>
</organism>
<dbReference type="PANTHER" id="PTHR24321:SF15">
    <property type="entry name" value="OXIDOREDUCTASE UCPA"/>
    <property type="match status" value="1"/>
</dbReference>
<gene>
    <name evidence="3" type="ORF">ACFQ3F_10165</name>
</gene>
<dbReference type="InterPro" id="IPR002347">
    <property type="entry name" value="SDR_fam"/>
</dbReference>
<keyword evidence="4" id="KW-1185">Reference proteome</keyword>
<evidence type="ECO:0000256" key="2">
    <source>
        <dbReference type="ARBA" id="ARBA00023002"/>
    </source>
</evidence>
<dbReference type="Gene3D" id="3.40.50.720">
    <property type="entry name" value="NAD(P)-binding Rossmann-like Domain"/>
    <property type="match status" value="1"/>
</dbReference>
<evidence type="ECO:0000313" key="4">
    <source>
        <dbReference type="Proteomes" id="UP001597229"/>
    </source>
</evidence>
<dbReference type="GO" id="GO:0016491">
    <property type="term" value="F:oxidoreductase activity"/>
    <property type="evidence" value="ECO:0007669"/>
    <property type="project" value="UniProtKB-KW"/>
</dbReference>
<dbReference type="CDD" id="cd05233">
    <property type="entry name" value="SDR_c"/>
    <property type="match status" value="1"/>
</dbReference>